<dbReference type="AlphaFoldDB" id="E9EHZ5"/>
<evidence type="ECO:0000313" key="2">
    <source>
        <dbReference type="Proteomes" id="UP000002499"/>
    </source>
</evidence>
<name>E9EHZ5_METAQ</name>
<protein>
    <submittedName>
        <fullName evidence="1">Uncharacterized protein</fullName>
    </submittedName>
</protein>
<accession>E9EHZ5</accession>
<dbReference type="Proteomes" id="UP000002499">
    <property type="component" value="Unassembled WGS sequence"/>
</dbReference>
<proteinExistence type="predicted"/>
<dbReference type="HOGENOM" id="CLU_413922_0_0_1"/>
<organism evidence="2">
    <name type="scientific">Metarhizium acridum (strain CQMa 102)</name>
    <dbReference type="NCBI Taxonomy" id="655827"/>
    <lineage>
        <taxon>Eukaryota</taxon>
        <taxon>Fungi</taxon>
        <taxon>Dikarya</taxon>
        <taxon>Ascomycota</taxon>
        <taxon>Pezizomycotina</taxon>
        <taxon>Sordariomycetes</taxon>
        <taxon>Hypocreomycetidae</taxon>
        <taxon>Hypocreales</taxon>
        <taxon>Clavicipitaceae</taxon>
        <taxon>Metarhizium</taxon>
    </lineage>
</organism>
<dbReference type="EMBL" id="GL698624">
    <property type="protein sequence ID" value="EFY84458.1"/>
    <property type="molecule type" value="Genomic_DNA"/>
</dbReference>
<dbReference type="OrthoDB" id="4766886at2759"/>
<evidence type="ECO:0000313" key="1">
    <source>
        <dbReference type="EMBL" id="EFY84458.1"/>
    </source>
</evidence>
<sequence>MQRNDLLHIRSSAAGLPGPYLQENMAPYEILDKIGEAKPRTILLIQGHTEQGDGLKGAMRFPYRKFAIALQRQGSNLVVMCDMHKQPGNAIPRIIAGPVPGNYCYHLVQQPPATMTDLAYRVYCDVFALFSDIVLISVADFGGLERVLSFVCSWVLRRQLQKPKLRTHFVVATDKYCLKDIQFELLATMMADQWTQSVASVKRTISDYTELSVINGSSASPGLVVKLFGLRNHRQAEGLHFTGSDTKILLRAAIAHYTAKPMETFNLVAASRPSWPVPEELGHHIGEFLAACPPEPVDHYPIIASALVMNAFHPGLHSFALNLTFESLYVKHLAAFKQQAGCKGLTDRVRSAFVDIAKYTIGPAVKPRIIHPNNQDSVKGNAIPRIIAGPVPGNYCYHLVQQPPATMTDLAYRVYCDVFALFSDIVLISVADFGGLERVLSFVCSWVLRRQLQKPKLRTHFVVATDKYCLKDIQFELLATMMADQWTQSVASVKRTISDYTELSVINGSSASPGLVVKLFGLRNHRQAEGLHFTGSDTKILLRAAIAHYTAKPMETFNLVAASRPSWPVPEELGHHIGEFLAACPPEPVDHYPIIASALVMNAFHPGLHSFALNLTFESLYVKHLAAFKQQAGCKGLTDRVRSAFVDIAKYTIGPAVKPRITT</sequence>
<dbReference type="InParanoid" id="E9EHZ5"/>
<reference evidence="1 2" key="1">
    <citation type="journal article" date="2011" name="PLoS Genet.">
        <title>Genome sequencing and comparative transcriptomics of the model entomopathogenic fungi Metarhizium anisopliae and M. acridum.</title>
        <authorList>
            <person name="Gao Q."/>
            <person name="Jin K."/>
            <person name="Ying S.H."/>
            <person name="Zhang Y."/>
            <person name="Xiao G."/>
            <person name="Shang Y."/>
            <person name="Duan Z."/>
            <person name="Hu X."/>
            <person name="Xie X.Q."/>
            <person name="Zhou G."/>
            <person name="Peng G."/>
            <person name="Luo Z."/>
            <person name="Huang W."/>
            <person name="Wang B."/>
            <person name="Fang W."/>
            <person name="Wang S."/>
            <person name="Zhong Y."/>
            <person name="Ma L.J."/>
            <person name="St Leger R.J."/>
            <person name="Zhao G.P."/>
            <person name="Pei Y."/>
            <person name="Feng M.G."/>
            <person name="Xia Y."/>
            <person name="Wang C."/>
        </authorList>
    </citation>
    <scope>NUCLEOTIDE SEQUENCE [LARGE SCALE GENOMIC DNA]</scope>
    <source>
        <strain evidence="1 2">CQMa 102</strain>
    </source>
</reference>
<gene>
    <name evidence="1" type="ORF">MAC_09493</name>
</gene>
<keyword evidence="2" id="KW-1185">Reference proteome</keyword>
<dbReference type="eggNOG" id="ENOG502RN0I">
    <property type="taxonomic scope" value="Eukaryota"/>
</dbReference>